<name>A0A1D2QTU7_9GAMM</name>
<comment type="caution">
    <text evidence="1">The sequence shown here is derived from an EMBL/GenBank/DDBJ whole genome shotgun (WGS) entry which is preliminary data.</text>
</comment>
<dbReference type="EMBL" id="MDLC01000002">
    <property type="protein sequence ID" value="ODS25015.1"/>
    <property type="molecule type" value="Genomic_DNA"/>
</dbReference>
<evidence type="ECO:0000313" key="2">
    <source>
        <dbReference type="Proteomes" id="UP000242502"/>
    </source>
</evidence>
<protein>
    <submittedName>
        <fullName evidence="1">Uncharacterized protein</fullName>
    </submittedName>
</protein>
<reference evidence="1 2" key="1">
    <citation type="journal article" date="2016" name="Appl. Environ. Microbiol.">
        <title>Lack of Overt Genome Reduction in the Bryostatin-Producing Bryozoan Symbiont "Candidatus Endobugula sertula".</title>
        <authorList>
            <person name="Miller I.J."/>
            <person name="Vanee N."/>
            <person name="Fong S.S."/>
            <person name="Lim-Fong G.E."/>
            <person name="Kwan J.C."/>
        </authorList>
    </citation>
    <scope>NUCLEOTIDE SEQUENCE [LARGE SCALE GENOMIC DNA]</scope>
    <source>
        <strain evidence="1">AB1-4</strain>
    </source>
</reference>
<dbReference type="AlphaFoldDB" id="A0A1D2QTU7"/>
<dbReference type="Proteomes" id="UP000242502">
    <property type="component" value="Unassembled WGS sequence"/>
</dbReference>
<dbReference type="STRING" id="62101.AB835_00475"/>
<evidence type="ECO:0000313" key="1">
    <source>
        <dbReference type="EMBL" id="ODS25015.1"/>
    </source>
</evidence>
<sequence length="81" mass="9157">MYNKNSVNKASYEEGRLLIPNKRRAMQSDIFLGVTEGEVEITLTSLRGHSQLSPQAMTCAIDKELIHYNVASIKMIWTSVK</sequence>
<gene>
    <name evidence="1" type="ORF">AB835_00475</name>
</gene>
<accession>A0A1D2QTU7</accession>
<organism evidence="1 2">
    <name type="scientific">Candidatus Endobugula sertula</name>
    <name type="common">Bugula neritina bacterial symbiont</name>
    <dbReference type="NCBI Taxonomy" id="62101"/>
    <lineage>
        <taxon>Bacteria</taxon>
        <taxon>Pseudomonadati</taxon>
        <taxon>Pseudomonadota</taxon>
        <taxon>Gammaproteobacteria</taxon>
        <taxon>Cellvibrionales</taxon>
        <taxon>Cellvibrionaceae</taxon>
        <taxon>Candidatus Endobugula</taxon>
    </lineage>
</organism>
<proteinExistence type="predicted"/>